<dbReference type="Gene3D" id="3.30.450.150">
    <property type="entry name" value="Haem-degrading domain"/>
    <property type="match status" value="1"/>
</dbReference>
<dbReference type="PANTHER" id="PTHR28255">
    <property type="match status" value="1"/>
</dbReference>
<proteinExistence type="inferred from homology"/>
<dbReference type="SUPFAM" id="SSF143744">
    <property type="entry name" value="GlcG-like"/>
    <property type="match status" value="1"/>
</dbReference>
<evidence type="ECO:0000313" key="2">
    <source>
        <dbReference type="EMBL" id="XBH19252.1"/>
    </source>
</evidence>
<dbReference type="InterPro" id="IPR010371">
    <property type="entry name" value="YBR137W-like"/>
</dbReference>
<name>A0AAU7DM76_9BACT</name>
<dbReference type="HAMAP" id="MF_00761">
    <property type="entry name" value="UPF0303"/>
    <property type="match status" value="1"/>
</dbReference>
<organism evidence="2">
    <name type="scientific">Telmatobacter sp. DSM 110680</name>
    <dbReference type="NCBI Taxonomy" id="3036704"/>
    <lineage>
        <taxon>Bacteria</taxon>
        <taxon>Pseudomonadati</taxon>
        <taxon>Acidobacteriota</taxon>
        <taxon>Terriglobia</taxon>
        <taxon>Terriglobales</taxon>
        <taxon>Acidobacteriaceae</taxon>
        <taxon>Telmatobacter</taxon>
    </lineage>
</organism>
<evidence type="ECO:0000256" key="1">
    <source>
        <dbReference type="HAMAP-Rule" id="MF_00761"/>
    </source>
</evidence>
<dbReference type="Pfam" id="PF03928">
    <property type="entry name" value="HbpS-like"/>
    <property type="match status" value="1"/>
</dbReference>
<comment type="similarity">
    <text evidence="1">Belongs to the UPF0303 family.</text>
</comment>
<gene>
    <name evidence="2" type="ORF">P8935_08025</name>
</gene>
<reference evidence="2" key="1">
    <citation type="submission" date="2023-03" db="EMBL/GenBank/DDBJ databases">
        <title>Edaphobacter sp.</title>
        <authorList>
            <person name="Huber K.J."/>
            <person name="Papendorf J."/>
            <person name="Pilke C."/>
            <person name="Bunk B."/>
            <person name="Sproeer C."/>
            <person name="Pester M."/>
        </authorList>
    </citation>
    <scope>NUCLEOTIDE SEQUENCE</scope>
    <source>
        <strain evidence="2">DSM 110680</strain>
    </source>
</reference>
<dbReference type="NCBIfam" id="NF002696">
    <property type="entry name" value="PRK02487.1-5"/>
    <property type="match status" value="1"/>
</dbReference>
<dbReference type="AlphaFoldDB" id="A0AAU7DM76"/>
<dbReference type="EMBL" id="CP121196">
    <property type="protein sequence ID" value="XBH19252.1"/>
    <property type="molecule type" value="Genomic_DNA"/>
</dbReference>
<dbReference type="PIRSF" id="PIRSF008757">
    <property type="entry name" value="UCP008757"/>
    <property type="match status" value="1"/>
</dbReference>
<dbReference type="PANTHER" id="PTHR28255:SF1">
    <property type="entry name" value="UPF0303 PROTEIN YBR137W"/>
    <property type="match status" value="1"/>
</dbReference>
<protein>
    <recommendedName>
        <fullName evidence="1">UPF0303 protein P8935_08025</fullName>
    </recommendedName>
</protein>
<dbReference type="RefSeq" id="WP_348264468.1">
    <property type="nucleotide sequence ID" value="NZ_CP121196.1"/>
</dbReference>
<accession>A0AAU7DM76</accession>
<sequence>MDEDTPMGLSEDLERIALQEKELVLPRLDAAIAWDLGSRLRTMAAERGLPIVIDVRRFGQPLFYAAMDETNPDNAEWVRRKSNVVARFYRSSYAVGLREKQKGQTICESQGLPLADYATHGGSFPLNVTGAGVVGSVTVSGLPMRDDHELVIEALCAVLGRDYAQLKLPPE</sequence>
<dbReference type="InterPro" id="IPR005624">
    <property type="entry name" value="PduO/GlcC-like"/>
</dbReference>
<dbReference type="InterPro" id="IPR038084">
    <property type="entry name" value="PduO/GlcC-like_sf"/>
</dbReference>